<feature type="compositionally biased region" description="Basic and acidic residues" evidence="1">
    <location>
        <begin position="655"/>
        <end position="666"/>
    </location>
</feature>
<feature type="compositionally biased region" description="Polar residues" evidence="1">
    <location>
        <begin position="1810"/>
        <end position="1822"/>
    </location>
</feature>
<feature type="compositionally biased region" description="Basic and acidic residues" evidence="1">
    <location>
        <begin position="1532"/>
        <end position="1558"/>
    </location>
</feature>
<feature type="region of interest" description="Disordered" evidence="1">
    <location>
        <begin position="1105"/>
        <end position="1144"/>
    </location>
</feature>
<proteinExistence type="predicted"/>
<dbReference type="EMBL" id="CDMZ01002096">
    <property type="protein sequence ID" value="CEM40759.1"/>
    <property type="molecule type" value="Genomic_DNA"/>
</dbReference>
<feature type="compositionally biased region" description="Basic and acidic residues" evidence="1">
    <location>
        <begin position="1449"/>
        <end position="1460"/>
    </location>
</feature>
<name>A0A0G4HAG6_9ALVE</name>
<reference evidence="2" key="1">
    <citation type="submission" date="2014-11" db="EMBL/GenBank/DDBJ databases">
        <authorList>
            <person name="Otto D Thomas"/>
            <person name="Naeem Raeece"/>
        </authorList>
    </citation>
    <scope>NUCLEOTIDE SEQUENCE</scope>
</reference>
<accession>A0A0G4HAG6</accession>
<feature type="compositionally biased region" description="Basic and acidic residues" evidence="1">
    <location>
        <begin position="1475"/>
        <end position="1487"/>
    </location>
</feature>
<feature type="region of interest" description="Disordered" evidence="1">
    <location>
        <begin position="2089"/>
        <end position="2179"/>
    </location>
</feature>
<feature type="region of interest" description="Disordered" evidence="1">
    <location>
        <begin position="1578"/>
        <end position="2041"/>
    </location>
</feature>
<feature type="compositionally biased region" description="Polar residues" evidence="1">
    <location>
        <begin position="1727"/>
        <end position="1738"/>
    </location>
</feature>
<feature type="compositionally biased region" description="Basic and acidic residues" evidence="1">
    <location>
        <begin position="2016"/>
        <end position="2029"/>
    </location>
</feature>
<feature type="region of interest" description="Disordered" evidence="1">
    <location>
        <begin position="2192"/>
        <end position="2226"/>
    </location>
</feature>
<dbReference type="VEuPathDB" id="CryptoDB:Cvel_25503"/>
<protein>
    <submittedName>
        <fullName evidence="2">Uncharacterized protein</fullName>
    </submittedName>
</protein>
<sequence length="2320" mass="256074">MEKSSGTLSGPAQDDYTVSASFASTVREMRKTAKGTQEEEGLEGEKSVETKNDSQEQKAKTDTVGAEGEKDRTDDASGHSEFANANVTEEDLDAFRDFLKRHGLSLSGKETDDLDPGRLRGFYEMNWRERLDLCSDLFREENPSILGLIHVAQRGVEEVVEDAEDADACRAFLEWHGLTDLASRVDTLPSYYFRGFDCTFWGEKECFAFCHAVFLNANHGEDSEDTLSALADAQKGRENEKAQLPLVLMDGFSNAEELHHYHVCSFYTDFAFKVVISLSDTHGWKDSDEIHTNASRAKEEWERRDASRGGEVRTNRGRLGAASIGWEGKRIALEASEDERLMRDVLQRHRLAALVACLNVNRNSVKLRQELVEFRTCAQIRGDTFCFDRCRKIFLNALGDLEELKKLKEARRRATRGIYLNLPHAVQVIIPLVLRSPDAHVSSLDYDELFRLLLQTSTSLDLILQMKDMIRRGARRFWSSDLKEDQYDPFESFFQHRQGYGDACREMVMFIVDRADSPPFLALNGPSWSALDCLHPLPFPVGWRIAFVPGRCLSEFGFQSDKHAVQIVPIRPTEFLRQNRFQNLLFPALTEEHDDPRSASMESGEGKESGEGRRMGGGFSVGPLSVERSADLLNAYRREATAVLREISEASQNGKRGDRGSQKSEDGTVGGNRKGSLDVEDMMKVVRKGEVLLGTRFSDGADAVTGETRQKLQTALKRLGQTGKTEESGRNLSQTSQVAQSASQSVCFSSPQHCANQVLSKNTRVMQEVGQRLSSAFDAFTCVSPAFKFLRAQNFTESRRATVRFQNIWSGNLPIFSSNWRSQILSQVATGKLRMSRRQLRLLWMSQLCLEQRDVEGVHGETAAADLWIDALLKNSSVTGLEVVEEIGYWGEVGEGKGKWKESLRDATMNGDMAFVYLTMMLLDDSREGRSGESDNWKQHASAFGLTLFARVFPWHVAARKNVTVLSGFPITSPHGTNELRWDNDQFILRLLWEEGKPRICLVNSQHAPSHGFPPVNLPSLLEQRRIFPLCDVRQKWNMWDDSCAVFQFWVGEGPVAKRDPGVSEDEWMDMVLEKAREWVGTVQKWEAVDEWNRLLFYGLHSHHQRSSKSPREDAGKFSYVSSKKKAQAGGERKKNNAGKMGGPQGGVSAFERFVGDWFLQISEEGGEILIGNLMIGRRQFGPSFASPSAVLMISDRECIAGLTAGVTEEMKWPVGYQIPFLLPGEPSDPSESLFEAAFWRDVELRSLESKASTSDCAAALLALYGEADREILLTELDGAVQWCDKVYWRSPGDSGGDLMKQKMFKFLQDSVHPLLVEPSEFVLSQARRVVREWEEKGADGLLRSLRLPPPLPSSLRPEEELSAVACVEPAGRGKKGKQAVNGDRTISCPAVPTGDISAREKGCTGEWVAGRVQPAKIGLEGKVEELGEREGKTAGTSATSDPYPLSQRDSKKSGEMREEEREECLEDVWIQQVREAEKEGRRKGGGEEGSCGGGKKEMRPCGEELRREPAEEDAATQEMKKKKSKKAIKRERKEERERQETRQKEWEREKRSSDLIKLMDQEQLCDSLAVKRTFHRSFWHFEETEKQKEKGGERRRGTVRGRTLSPSSADRRYASIGHPCHSTNPDNRPCSPSKDDHCASRTGSSPVEKKDPPRSASQKKHVTNSGAAAVCPCPPTPYDIEENSLSRPHPTPTNLTDPHASVPESESGLLISAPLHRAVDTLPPHINSSKRQSNDNGSSPPARLSASVSSSSSSKPLPPLRSETFASPSPEAPHQSDFPNLPREPHLGGQGGAGTEEEKEARVSGLFKQDSSASLSQTASRITLRGVAAGDREMDQQVDPVTRSPFGSFRQEEGRQREGVGGPTRLGWRPKSVSSQVVTPPPHTNASVMKSESPRESLSALPSFSPTDTKTKADPLPLEEARTQFLSTATETQIPVEGAGSSLILQSSAGSSEGDRGGGNEGGGLGSETPPRGAALLHRSEGEAPMEEDGTAGMGGSSLSVGGAGQLRDIPPDTSRGRCVDDRNRPEGVEIGGNAETERLHVILHQGTERQGRETEGRQRVFKHDDAECRANVVSRLLGPSEVRLVEEGGSSAEEVGRFLERKTDTERKGGGGNGREMDGISVPAPNDAPLCHATDLSVGEKDRNSSEVRRTTGGGRELSEGGDGRGQGAVSRGERAKKVVEVSSSVRVKGGVGEGEGAMTGEDRHGTKGHHRSRKEKAKQAKESREMERRAAARTAIYRVAVQASLFSEAKRGFGLLQSLGFLEAARVREAGSEISENLMGRPVEGVQVRLRTGPGGVEIPIPPFCLYSRVGVQLGGE</sequence>
<feature type="compositionally biased region" description="Basic residues" evidence="1">
    <location>
        <begin position="1521"/>
        <end position="1531"/>
    </location>
</feature>
<feature type="compositionally biased region" description="Basic and acidic residues" evidence="1">
    <location>
        <begin position="1495"/>
        <end position="1510"/>
    </location>
</feature>
<feature type="compositionally biased region" description="Polar residues" evidence="1">
    <location>
        <begin position="1925"/>
        <end position="1934"/>
    </location>
</feature>
<feature type="compositionally biased region" description="Basic and acidic residues" evidence="1">
    <location>
        <begin position="1580"/>
        <end position="1597"/>
    </location>
</feature>
<gene>
    <name evidence="2" type="ORF">Cvel_25503</name>
</gene>
<feature type="region of interest" description="Disordered" evidence="1">
    <location>
        <begin position="1"/>
        <end position="85"/>
    </location>
</feature>
<feature type="region of interest" description="Disordered" evidence="1">
    <location>
        <begin position="647"/>
        <end position="676"/>
    </location>
</feature>
<feature type="compositionally biased region" description="Basic residues" evidence="1">
    <location>
        <begin position="2209"/>
        <end position="2219"/>
    </location>
</feature>
<feature type="compositionally biased region" description="Basic and acidic residues" evidence="1">
    <location>
        <begin position="43"/>
        <end position="78"/>
    </location>
</feature>
<feature type="compositionally biased region" description="Basic and acidic residues" evidence="1">
    <location>
        <begin position="2096"/>
        <end position="2111"/>
    </location>
</feature>
<feature type="region of interest" description="Disordered" evidence="1">
    <location>
        <begin position="1421"/>
        <end position="1558"/>
    </location>
</feature>
<feature type="compositionally biased region" description="Basic and acidic residues" evidence="1">
    <location>
        <begin position="604"/>
        <end position="614"/>
    </location>
</feature>
<feature type="compositionally biased region" description="Polar residues" evidence="1">
    <location>
        <begin position="1"/>
        <end position="24"/>
    </location>
</feature>
<feature type="compositionally biased region" description="Basic and acidic residues" evidence="1">
    <location>
        <begin position="2140"/>
        <end position="2152"/>
    </location>
</feature>
<feature type="compositionally biased region" description="Low complexity" evidence="1">
    <location>
        <begin position="1939"/>
        <end position="1953"/>
    </location>
</feature>
<feature type="compositionally biased region" description="Low complexity" evidence="1">
    <location>
        <begin position="1739"/>
        <end position="1756"/>
    </location>
</feature>
<feature type="compositionally biased region" description="Polar residues" evidence="1">
    <location>
        <begin position="1873"/>
        <end position="1891"/>
    </location>
</feature>
<evidence type="ECO:0000256" key="1">
    <source>
        <dbReference type="SAM" id="MobiDB-lite"/>
    </source>
</evidence>
<evidence type="ECO:0000313" key="2">
    <source>
        <dbReference type="EMBL" id="CEM40759.1"/>
    </source>
</evidence>
<feature type="compositionally biased region" description="Basic and acidic residues" evidence="1">
    <location>
        <begin position="1421"/>
        <end position="1433"/>
    </location>
</feature>
<feature type="region of interest" description="Disordered" evidence="1">
    <location>
        <begin position="592"/>
        <end position="622"/>
    </location>
</feature>
<organism evidence="2">
    <name type="scientific">Chromera velia CCMP2878</name>
    <dbReference type="NCBI Taxonomy" id="1169474"/>
    <lineage>
        <taxon>Eukaryota</taxon>
        <taxon>Sar</taxon>
        <taxon>Alveolata</taxon>
        <taxon>Colpodellida</taxon>
        <taxon>Chromeraceae</taxon>
        <taxon>Chromera</taxon>
    </lineage>
</organism>